<sequence length="282" mass="29776">MLASLAGQGWLRASAYRPTSGSQPWEPVVAADTVCTMANALNRLDGTAHLDAPEVFADGADLPTLIQLAGEPRVSGFTTNPTLLRKAGVTDYESFARSALEVVGGRPISFEVLADDLDEIGRQARLLAGWGDSVFVKIPVMTTDGTSTHQVVADLAADGVQLNVTALMTVRQVAVVSAALAGGPPSYISVFAGRVADAGRDPMPIMSAAVAMLDPEPSQRLIWASPREVFNYVQAAQVGCHVITMTSDLIEKLATIGKDLDQFSLDTVTMFRNDAVASGFIL</sequence>
<dbReference type="Gene3D" id="3.20.20.70">
    <property type="entry name" value="Aldolase class I"/>
    <property type="match status" value="1"/>
</dbReference>
<dbReference type="GO" id="GO:0005975">
    <property type="term" value="P:carbohydrate metabolic process"/>
    <property type="evidence" value="ECO:0007669"/>
    <property type="project" value="InterPro"/>
</dbReference>
<evidence type="ECO:0000313" key="3">
    <source>
        <dbReference type="Proteomes" id="UP000018291"/>
    </source>
</evidence>
<dbReference type="InterPro" id="IPR013785">
    <property type="entry name" value="Aldolase_TIM"/>
</dbReference>
<accession>R4Z466</accession>
<dbReference type="GO" id="GO:0004801">
    <property type="term" value="F:transaldolase activity"/>
    <property type="evidence" value="ECO:0007669"/>
    <property type="project" value="UniProtKB-EC"/>
</dbReference>
<dbReference type="AlphaFoldDB" id="R4Z466"/>
<keyword evidence="1" id="KW-0704">Schiff base</keyword>
<dbReference type="InterPro" id="IPR001585">
    <property type="entry name" value="TAL/FSA"/>
</dbReference>
<dbReference type="EC" id="2.2.1.2" evidence="2"/>
<organism evidence="2 3">
    <name type="scientific">Candidatus Neomicrothrix parvicella RN1</name>
    <dbReference type="NCBI Taxonomy" id="1229780"/>
    <lineage>
        <taxon>Bacteria</taxon>
        <taxon>Bacillati</taxon>
        <taxon>Actinomycetota</taxon>
        <taxon>Acidimicrobiia</taxon>
        <taxon>Acidimicrobiales</taxon>
        <taxon>Microthrixaceae</taxon>
        <taxon>Candidatus Neomicrothrix</taxon>
    </lineage>
</organism>
<dbReference type="HOGENOM" id="CLU_079764_0_0_11"/>
<dbReference type="STRING" id="1229780.BN381_330086"/>
<dbReference type="PANTHER" id="PTHR10683">
    <property type="entry name" value="TRANSALDOLASE"/>
    <property type="match status" value="1"/>
</dbReference>
<dbReference type="Pfam" id="PF00923">
    <property type="entry name" value="TAL_FSA"/>
    <property type="match status" value="1"/>
</dbReference>
<evidence type="ECO:0000256" key="1">
    <source>
        <dbReference type="ARBA" id="ARBA00023270"/>
    </source>
</evidence>
<dbReference type="EMBL" id="CANL01000027">
    <property type="protein sequence ID" value="CCM64101.1"/>
    <property type="molecule type" value="Genomic_DNA"/>
</dbReference>
<gene>
    <name evidence="2" type="ORF">BN381_330086</name>
</gene>
<reference evidence="2 3" key="1">
    <citation type="journal article" date="2013" name="ISME J.">
        <title>Metabolic model for the filamentous 'Candidatus Microthrix parvicella' based on genomic and metagenomic analyses.</title>
        <authorList>
            <person name="Jon McIlroy S."/>
            <person name="Kristiansen R."/>
            <person name="Albertsen M."/>
            <person name="Michael Karst S."/>
            <person name="Rossetti S."/>
            <person name="Lund Nielsen J."/>
            <person name="Tandoi V."/>
            <person name="James Seviour R."/>
            <person name="Nielsen P.H."/>
        </authorList>
    </citation>
    <scope>NUCLEOTIDE SEQUENCE [LARGE SCALE GENOMIC DNA]</scope>
    <source>
        <strain evidence="2 3">RN1</strain>
    </source>
</reference>
<comment type="caution">
    <text evidence="2">The sequence shown here is derived from an EMBL/GenBank/DDBJ whole genome shotgun (WGS) entry which is preliminary data.</text>
</comment>
<keyword evidence="3" id="KW-1185">Reference proteome</keyword>
<dbReference type="NCBIfam" id="TIGR02134">
    <property type="entry name" value="transald_staph"/>
    <property type="match status" value="1"/>
</dbReference>
<dbReference type="SUPFAM" id="SSF51569">
    <property type="entry name" value="Aldolase"/>
    <property type="match status" value="1"/>
</dbReference>
<proteinExistence type="predicted"/>
<dbReference type="InterPro" id="IPR011861">
    <property type="entry name" value="Transald_staph-type"/>
</dbReference>
<dbReference type="PANTHER" id="PTHR10683:SF40">
    <property type="entry name" value="FRUCTOSE-6-PHOSPHATE ALDOLASE 1-RELATED"/>
    <property type="match status" value="1"/>
</dbReference>
<evidence type="ECO:0000313" key="2">
    <source>
        <dbReference type="EMBL" id="CCM64101.1"/>
    </source>
</evidence>
<dbReference type="eggNOG" id="COG0176">
    <property type="taxonomic scope" value="Bacteria"/>
</dbReference>
<name>R4Z466_9ACTN</name>
<dbReference type="Proteomes" id="UP000018291">
    <property type="component" value="Unassembled WGS sequence"/>
</dbReference>
<protein>
    <submittedName>
        <fullName evidence="2">Putative transaldolase</fullName>
        <ecNumber evidence="2">2.2.1.2</ecNumber>
    </submittedName>
</protein>
<keyword evidence="2" id="KW-0808">Transferase</keyword>